<protein>
    <submittedName>
        <fullName evidence="1">Uncharacterized protein</fullName>
    </submittedName>
</protein>
<gene>
    <name evidence="1" type="ORF">AVDCRST_MAG46-3391</name>
</gene>
<evidence type="ECO:0000313" key="1">
    <source>
        <dbReference type="EMBL" id="CAA9362325.1"/>
    </source>
</evidence>
<proteinExistence type="predicted"/>
<dbReference type="EMBL" id="CADCUD010000240">
    <property type="protein sequence ID" value="CAA9362325.1"/>
    <property type="molecule type" value="Genomic_DNA"/>
</dbReference>
<sequence length="40" mass="4373">MALKPGSTCPDGTWQVWIARRVLNDDGLPAPLHETTPTAR</sequence>
<reference evidence="1" key="1">
    <citation type="submission" date="2020-02" db="EMBL/GenBank/DDBJ databases">
        <authorList>
            <person name="Meier V. D."/>
        </authorList>
    </citation>
    <scope>NUCLEOTIDE SEQUENCE</scope>
    <source>
        <strain evidence="1">AVDCRST_MAG46</strain>
    </source>
</reference>
<dbReference type="AlphaFoldDB" id="A0A6J4MMS1"/>
<accession>A0A6J4MMS1</accession>
<organism evidence="1">
    <name type="scientific">uncultured Nocardioidaceae bacterium</name>
    <dbReference type="NCBI Taxonomy" id="253824"/>
    <lineage>
        <taxon>Bacteria</taxon>
        <taxon>Bacillati</taxon>
        <taxon>Actinomycetota</taxon>
        <taxon>Actinomycetes</taxon>
        <taxon>Propionibacteriales</taxon>
        <taxon>Nocardioidaceae</taxon>
        <taxon>environmental samples</taxon>
    </lineage>
</organism>
<name>A0A6J4MMS1_9ACTN</name>